<proteinExistence type="predicted"/>
<keyword evidence="3" id="KW-1185">Reference proteome</keyword>
<dbReference type="InParanoid" id="A0A165B656"/>
<evidence type="ECO:0000313" key="2">
    <source>
        <dbReference type="EMBL" id="KZV79903.1"/>
    </source>
</evidence>
<dbReference type="AlphaFoldDB" id="A0A165B656"/>
<evidence type="ECO:0000256" key="1">
    <source>
        <dbReference type="SAM" id="MobiDB-lite"/>
    </source>
</evidence>
<evidence type="ECO:0000313" key="3">
    <source>
        <dbReference type="Proteomes" id="UP000077266"/>
    </source>
</evidence>
<dbReference type="EMBL" id="KV426546">
    <property type="protein sequence ID" value="KZV79903.1"/>
    <property type="molecule type" value="Genomic_DNA"/>
</dbReference>
<feature type="compositionally biased region" description="Basic and acidic residues" evidence="1">
    <location>
        <begin position="39"/>
        <end position="62"/>
    </location>
</feature>
<gene>
    <name evidence="2" type="ORF">EXIGLDRAFT_445089</name>
</gene>
<organism evidence="2 3">
    <name type="scientific">Exidia glandulosa HHB12029</name>
    <dbReference type="NCBI Taxonomy" id="1314781"/>
    <lineage>
        <taxon>Eukaryota</taxon>
        <taxon>Fungi</taxon>
        <taxon>Dikarya</taxon>
        <taxon>Basidiomycota</taxon>
        <taxon>Agaricomycotina</taxon>
        <taxon>Agaricomycetes</taxon>
        <taxon>Auriculariales</taxon>
        <taxon>Exidiaceae</taxon>
        <taxon>Exidia</taxon>
    </lineage>
</organism>
<reference evidence="2 3" key="1">
    <citation type="journal article" date="2016" name="Mol. Biol. Evol.">
        <title>Comparative Genomics of Early-Diverging Mushroom-Forming Fungi Provides Insights into the Origins of Lignocellulose Decay Capabilities.</title>
        <authorList>
            <person name="Nagy L.G."/>
            <person name="Riley R."/>
            <person name="Tritt A."/>
            <person name="Adam C."/>
            <person name="Daum C."/>
            <person name="Floudas D."/>
            <person name="Sun H."/>
            <person name="Yadav J.S."/>
            <person name="Pangilinan J."/>
            <person name="Larsson K.H."/>
            <person name="Matsuura K."/>
            <person name="Barry K."/>
            <person name="Labutti K."/>
            <person name="Kuo R."/>
            <person name="Ohm R.A."/>
            <person name="Bhattacharya S.S."/>
            <person name="Shirouzu T."/>
            <person name="Yoshinaga Y."/>
            <person name="Martin F.M."/>
            <person name="Grigoriev I.V."/>
            <person name="Hibbett D.S."/>
        </authorList>
    </citation>
    <scope>NUCLEOTIDE SEQUENCE [LARGE SCALE GENOMIC DNA]</scope>
    <source>
        <strain evidence="2 3">HHB12029</strain>
    </source>
</reference>
<name>A0A165B656_EXIGL</name>
<accession>A0A165B656</accession>
<feature type="region of interest" description="Disordered" evidence="1">
    <location>
        <begin position="1"/>
        <end position="109"/>
    </location>
</feature>
<protein>
    <submittedName>
        <fullName evidence="2">Uncharacterized protein</fullName>
    </submittedName>
</protein>
<sequence length="283" mass="29884">MSSQGMPAHELKTQDLTQNVACRLPHSGGQGSFSLFPASRDDGRTSSTSERCETPEPEEIPHIQRVPAPVSAPAHNPMPSLSTRVPYRQPAPPPAKSSSSKPSQPKRRRLANAYKEGVIKSALRRALLAHNKDKRSPSSSVGVGLGLVAGILARARAAMGVASPSSPQSPPVPPSSSSRSIFAAIPTPMPLPAKGTPSSLPSSNIARGVLRPRKRPQLGPWFVLVERRMKLKQVLGGKGKQVAPLPKPKTVSVPAPAVKDAPLSIAKDVKPALRREGSTLLAC</sequence>
<dbReference type="Proteomes" id="UP000077266">
    <property type="component" value="Unassembled WGS sequence"/>
</dbReference>